<sequence length="515" mass="58176">MTKSINVLLITADQWRADCLSTLGHPLLKTPHLDALAADGVLFRNHYAQCVPCGPSRASLLTGMYMMNHRSVRNGTPLDARFTNIGLEARKLGYEPGLIGYTDTTYDPRVLPERDPSRERYGNVMPGFVQLVPGSEGGQSGAAPWLRDLATKGYEIPGRGRTIYDPVPDYPGTEERGSTYAPPIFRAEDSDTAFMADRSIEAMTMPTRSPWFLHLSLLRPHPPFIVPEPYNAMYHPDEVPGFRRASTPEAEAESHPYAAYMLRHHLGREGLDLRTHPNDEPAMRQLRATYYGMMSEVDHNIGRMIASLKASDEYDNTMIVLTSDHGEQLWDHWMLGKESHFDQSVQIPLIIRAPGSFSKEGRGRVVEAFTENIDVMPTILDILGCEVPLQCDGRSLTPFLTGDEPDDWRKEVHWEIDFRDVLNGKPEKEMGLRLDACSLCVLRDRRYKYVHFTDLPPLLYEISADPNELTNLAGDPAHAGVVAEYAQKMLSWRMVHEERTLTGISKDFERPRALR</sequence>
<dbReference type="CDD" id="cd16028">
    <property type="entry name" value="PMH"/>
    <property type="match status" value="1"/>
</dbReference>
<dbReference type="PANTHER" id="PTHR45953">
    <property type="entry name" value="IDURONATE 2-SULFATASE"/>
    <property type="match status" value="1"/>
</dbReference>
<dbReference type="PANTHER" id="PTHR45953:SF1">
    <property type="entry name" value="IDURONATE 2-SULFATASE"/>
    <property type="match status" value="1"/>
</dbReference>
<keyword evidence="1" id="KW-0479">Metal-binding</keyword>
<feature type="domain" description="Sulfatase N-terminal" evidence="3">
    <location>
        <begin position="6"/>
        <end position="384"/>
    </location>
</feature>
<protein>
    <recommendedName>
        <fullName evidence="3">Sulfatase N-terminal domain-containing protein</fullName>
    </recommendedName>
</protein>
<proteinExistence type="predicted"/>
<evidence type="ECO:0000313" key="4">
    <source>
        <dbReference type="EMBL" id="SVA27415.1"/>
    </source>
</evidence>
<name>A0A381UGW9_9ZZZZ</name>
<dbReference type="Pfam" id="PF00884">
    <property type="entry name" value="Sulfatase"/>
    <property type="match status" value="1"/>
</dbReference>
<accession>A0A381UGW9</accession>
<keyword evidence="2" id="KW-0378">Hydrolase</keyword>
<dbReference type="GO" id="GO:0008484">
    <property type="term" value="F:sulfuric ester hydrolase activity"/>
    <property type="evidence" value="ECO:0007669"/>
    <property type="project" value="TreeGrafter"/>
</dbReference>
<gene>
    <name evidence="4" type="ORF">METZ01_LOCUS80269</name>
</gene>
<dbReference type="SUPFAM" id="SSF53649">
    <property type="entry name" value="Alkaline phosphatase-like"/>
    <property type="match status" value="1"/>
</dbReference>
<dbReference type="GO" id="GO:0046872">
    <property type="term" value="F:metal ion binding"/>
    <property type="evidence" value="ECO:0007669"/>
    <property type="project" value="UniProtKB-KW"/>
</dbReference>
<dbReference type="GO" id="GO:0005737">
    <property type="term" value="C:cytoplasm"/>
    <property type="evidence" value="ECO:0007669"/>
    <property type="project" value="TreeGrafter"/>
</dbReference>
<evidence type="ECO:0000256" key="1">
    <source>
        <dbReference type="ARBA" id="ARBA00022723"/>
    </source>
</evidence>
<dbReference type="EMBL" id="UINC01006419">
    <property type="protein sequence ID" value="SVA27415.1"/>
    <property type="molecule type" value="Genomic_DNA"/>
</dbReference>
<dbReference type="AlphaFoldDB" id="A0A381UGW9"/>
<reference evidence="4" key="1">
    <citation type="submission" date="2018-05" db="EMBL/GenBank/DDBJ databases">
        <authorList>
            <person name="Lanie J.A."/>
            <person name="Ng W.-L."/>
            <person name="Kazmierczak K.M."/>
            <person name="Andrzejewski T.M."/>
            <person name="Davidsen T.M."/>
            <person name="Wayne K.J."/>
            <person name="Tettelin H."/>
            <person name="Glass J.I."/>
            <person name="Rusch D."/>
            <person name="Podicherti R."/>
            <person name="Tsui H.-C.T."/>
            <person name="Winkler M.E."/>
        </authorList>
    </citation>
    <scope>NUCLEOTIDE SEQUENCE</scope>
</reference>
<evidence type="ECO:0000256" key="2">
    <source>
        <dbReference type="ARBA" id="ARBA00022801"/>
    </source>
</evidence>
<dbReference type="InterPro" id="IPR017850">
    <property type="entry name" value="Alkaline_phosphatase_core_sf"/>
</dbReference>
<organism evidence="4">
    <name type="scientific">marine metagenome</name>
    <dbReference type="NCBI Taxonomy" id="408172"/>
    <lineage>
        <taxon>unclassified sequences</taxon>
        <taxon>metagenomes</taxon>
        <taxon>ecological metagenomes</taxon>
    </lineage>
</organism>
<evidence type="ECO:0000259" key="3">
    <source>
        <dbReference type="Pfam" id="PF00884"/>
    </source>
</evidence>
<dbReference type="Gene3D" id="3.40.720.10">
    <property type="entry name" value="Alkaline Phosphatase, subunit A"/>
    <property type="match status" value="1"/>
</dbReference>
<dbReference type="InterPro" id="IPR000917">
    <property type="entry name" value="Sulfatase_N"/>
</dbReference>